<dbReference type="AlphaFoldDB" id="A0A9X3YH26"/>
<gene>
    <name evidence="1" type="ORF">OD750_000505</name>
</gene>
<reference evidence="1" key="1">
    <citation type="submission" date="2023-02" db="EMBL/GenBank/DDBJ databases">
        <title>Tahibacter soli sp. nov. isolated from soil.</title>
        <authorList>
            <person name="Baek J.H."/>
            <person name="Lee J.K."/>
            <person name="Choi D.G."/>
            <person name="Jeon C.O."/>
        </authorList>
    </citation>
    <scope>NUCLEOTIDE SEQUENCE</scope>
    <source>
        <strain evidence="1">BL</strain>
    </source>
</reference>
<dbReference type="RefSeq" id="WP_263544439.1">
    <property type="nucleotide sequence ID" value="NZ_JAOVZO020000001.1"/>
</dbReference>
<sequence length="98" mass="10513">MYYRTIPTNLNVADITLLITGEEAGGSKFVENKVTFLKTSASKSGAVKNMAKFIELDDSIPPPPVVIVNGDAAPAGKALQWTGPMLVKGTMTIVELYR</sequence>
<keyword evidence="2" id="KW-1185">Reference proteome</keyword>
<accession>A0A9X3YH26</accession>
<dbReference type="Proteomes" id="UP001139971">
    <property type="component" value="Unassembled WGS sequence"/>
</dbReference>
<organism evidence="1 2">
    <name type="scientific">Tahibacter soli</name>
    <dbReference type="NCBI Taxonomy" id="2983605"/>
    <lineage>
        <taxon>Bacteria</taxon>
        <taxon>Pseudomonadati</taxon>
        <taxon>Pseudomonadota</taxon>
        <taxon>Gammaproteobacteria</taxon>
        <taxon>Lysobacterales</taxon>
        <taxon>Rhodanobacteraceae</taxon>
        <taxon>Tahibacter</taxon>
    </lineage>
</organism>
<name>A0A9X3YH26_9GAMM</name>
<dbReference type="EMBL" id="JAOVZO020000001">
    <property type="protein sequence ID" value="MDC8011020.1"/>
    <property type="molecule type" value="Genomic_DNA"/>
</dbReference>
<evidence type="ECO:0000313" key="2">
    <source>
        <dbReference type="Proteomes" id="UP001139971"/>
    </source>
</evidence>
<proteinExistence type="predicted"/>
<protein>
    <submittedName>
        <fullName evidence="1">Uncharacterized protein</fullName>
    </submittedName>
</protein>
<evidence type="ECO:0000313" key="1">
    <source>
        <dbReference type="EMBL" id="MDC8011020.1"/>
    </source>
</evidence>
<comment type="caution">
    <text evidence="1">The sequence shown here is derived from an EMBL/GenBank/DDBJ whole genome shotgun (WGS) entry which is preliminary data.</text>
</comment>